<protein>
    <recommendedName>
        <fullName evidence="7">Oxidase ustYa</fullName>
    </recommendedName>
</protein>
<evidence type="ECO:0000256" key="3">
    <source>
        <dbReference type="ARBA" id="ARBA00035112"/>
    </source>
</evidence>
<proteinExistence type="inferred from homology"/>
<evidence type="ECO:0000313" key="5">
    <source>
        <dbReference type="EMBL" id="KAL1617122.1"/>
    </source>
</evidence>
<dbReference type="PANTHER" id="PTHR33365">
    <property type="entry name" value="YALI0B05434P"/>
    <property type="match status" value="1"/>
</dbReference>
<comment type="similarity">
    <text evidence="3">Belongs to the ustYa family.</text>
</comment>
<dbReference type="EMBL" id="JAJVDC020000241">
    <property type="protein sequence ID" value="KAL1617122.1"/>
    <property type="molecule type" value="Genomic_DNA"/>
</dbReference>
<comment type="pathway">
    <text evidence="1">Mycotoxin biosynthesis.</text>
</comment>
<dbReference type="InterPro" id="IPR021765">
    <property type="entry name" value="UstYa-like"/>
</dbReference>
<sequence length="214" mass="24338">MVSKFRARHRPLSLRNISLVLNLAFFIAGLSVWAHAHYLLRSFSCEGSVKEDRFEPDPGDGIVEVPNEATENLPASLPAPNNNETHKVYGISMFHQLHCLNFLRFAYWPERITEMPPDEVGYHRDHCLDYIRQAIQCNGDVTFEPLTEAGINGMGAIHRCRNFDKIFTWGYRHRSDKIKGSGYTAGKVTHTPGHRNHLGTDEEDEEGKSDGHHD</sequence>
<feature type="region of interest" description="Disordered" evidence="4">
    <location>
        <begin position="182"/>
        <end position="214"/>
    </location>
</feature>
<accession>A0ABR3SCK1</accession>
<evidence type="ECO:0000313" key="6">
    <source>
        <dbReference type="Proteomes" id="UP001521116"/>
    </source>
</evidence>
<organism evidence="5 6">
    <name type="scientific">Neofusicoccum ribis</name>
    <dbReference type="NCBI Taxonomy" id="45134"/>
    <lineage>
        <taxon>Eukaryota</taxon>
        <taxon>Fungi</taxon>
        <taxon>Dikarya</taxon>
        <taxon>Ascomycota</taxon>
        <taxon>Pezizomycotina</taxon>
        <taxon>Dothideomycetes</taxon>
        <taxon>Dothideomycetes incertae sedis</taxon>
        <taxon>Botryosphaeriales</taxon>
        <taxon>Botryosphaeriaceae</taxon>
        <taxon>Neofusicoccum</taxon>
    </lineage>
</organism>
<reference evidence="5 6" key="1">
    <citation type="submission" date="2024-02" db="EMBL/GenBank/DDBJ databases">
        <title>De novo assembly and annotation of 12 fungi associated with fruit tree decline syndrome in Ontario, Canada.</title>
        <authorList>
            <person name="Sulman M."/>
            <person name="Ellouze W."/>
            <person name="Ilyukhin E."/>
        </authorList>
    </citation>
    <scope>NUCLEOTIDE SEQUENCE [LARGE SCALE GENOMIC DNA]</scope>
    <source>
        <strain evidence="5 6">M1-105</strain>
    </source>
</reference>
<comment type="caution">
    <text evidence="5">The sequence shown here is derived from an EMBL/GenBank/DDBJ whole genome shotgun (WGS) entry which is preliminary data.</text>
</comment>
<dbReference type="Pfam" id="PF11807">
    <property type="entry name" value="UstYa"/>
    <property type="match status" value="1"/>
</dbReference>
<keyword evidence="2" id="KW-0560">Oxidoreductase</keyword>
<evidence type="ECO:0008006" key="7">
    <source>
        <dbReference type="Google" id="ProtNLM"/>
    </source>
</evidence>
<dbReference type="PANTHER" id="PTHR33365:SF11">
    <property type="entry name" value="TAT PATHWAY SIGNAL SEQUENCE"/>
    <property type="match status" value="1"/>
</dbReference>
<evidence type="ECO:0000256" key="2">
    <source>
        <dbReference type="ARBA" id="ARBA00023002"/>
    </source>
</evidence>
<keyword evidence="6" id="KW-1185">Reference proteome</keyword>
<gene>
    <name evidence="5" type="ORF">SLS56_011125</name>
</gene>
<dbReference type="Proteomes" id="UP001521116">
    <property type="component" value="Unassembled WGS sequence"/>
</dbReference>
<name>A0ABR3SCK1_9PEZI</name>
<evidence type="ECO:0000256" key="1">
    <source>
        <dbReference type="ARBA" id="ARBA00004685"/>
    </source>
</evidence>
<evidence type="ECO:0000256" key="4">
    <source>
        <dbReference type="SAM" id="MobiDB-lite"/>
    </source>
</evidence>